<protein>
    <submittedName>
        <fullName evidence="2">WGR domain protein</fullName>
    </submittedName>
</protein>
<dbReference type="Pfam" id="PF05406">
    <property type="entry name" value="WGR"/>
    <property type="match status" value="1"/>
</dbReference>
<dbReference type="PANTHER" id="PTHR30634:SF13">
    <property type="entry name" value="PROTEIN YEHF"/>
    <property type="match status" value="1"/>
</dbReference>
<dbReference type="InterPro" id="IPR008893">
    <property type="entry name" value="WGR_domain"/>
</dbReference>
<accession>A0AA87MN06</accession>
<dbReference type="RefSeq" id="WP_002747423.1">
    <property type="nucleotide sequence ID" value="NZ_AKWM02000073.1"/>
</dbReference>
<organism evidence="2 3">
    <name type="scientific">Leptospira mayottensis 200901122</name>
    <dbReference type="NCBI Taxonomy" id="1193010"/>
    <lineage>
        <taxon>Bacteria</taxon>
        <taxon>Pseudomonadati</taxon>
        <taxon>Spirochaetota</taxon>
        <taxon>Spirochaetia</taxon>
        <taxon>Leptospirales</taxon>
        <taxon>Leptospiraceae</taxon>
        <taxon>Leptospira</taxon>
    </lineage>
</organism>
<comment type="caution">
    <text evidence="2">The sequence shown here is derived from an EMBL/GenBank/DDBJ whole genome shotgun (WGS) entry which is preliminary data.</text>
</comment>
<feature type="domain" description="WGR" evidence="1">
    <location>
        <begin position="1"/>
        <end position="80"/>
    </location>
</feature>
<dbReference type="InterPro" id="IPR036930">
    <property type="entry name" value="WGR_dom_sf"/>
</dbReference>
<dbReference type="InterPro" id="IPR050458">
    <property type="entry name" value="LolB"/>
</dbReference>
<evidence type="ECO:0000313" key="3">
    <source>
        <dbReference type="Proteomes" id="UP000001343"/>
    </source>
</evidence>
<dbReference type="CDD" id="cd07996">
    <property type="entry name" value="WGR_MMR_like"/>
    <property type="match status" value="1"/>
</dbReference>
<dbReference type="SUPFAM" id="SSF142921">
    <property type="entry name" value="WGR domain-like"/>
    <property type="match status" value="1"/>
</dbReference>
<reference evidence="2 3" key="1">
    <citation type="journal article" date="2014" name="Int. J. Syst. Evol. Microbiol.">
        <title>Leptospira mayottensis sp. nov., a pathogenic species of the genus Leptospira isolated from humans.</title>
        <authorList>
            <person name="Bourhy P."/>
            <person name="Collet L."/>
            <person name="Brisse S."/>
            <person name="Picardeau M."/>
        </authorList>
    </citation>
    <scope>NUCLEOTIDE SEQUENCE [LARGE SCALE GENOMIC DNA]</scope>
    <source>
        <strain evidence="2 3">200901122</strain>
    </source>
</reference>
<dbReference type="AlphaFoldDB" id="A0AA87MN06"/>
<dbReference type="Proteomes" id="UP000001343">
    <property type="component" value="Unassembled WGS sequence"/>
</dbReference>
<dbReference type="SMART" id="SM00773">
    <property type="entry name" value="WGR"/>
    <property type="match status" value="1"/>
</dbReference>
<dbReference type="PANTHER" id="PTHR30634">
    <property type="entry name" value="OUTER MEMBRANE LOLAB LIPOPROTEIN INSERTION APPARATUS"/>
    <property type="match status" value="1"/>
</dbReference>
<name>A0AA87MN06_9LEPT</name>
<dbReference type="PROSITE" id="PS51977">
    <property type="entry name" value="WGR"/>
    <property type="match status" value="1"/>
</dbReference>
<dbReference type="EMBL" id="AKWM02000073">
    <property type="protein sequence ID" value="EKR98721.1"/>
    <property type="molecule type" value="Genomic_DNA"/>
</dbReference>
<proteinExistence type="predicted"/>
<sequence length="284" mass="32731">MKHQLTYKDESSDKFWNIETSGNSFTVIYGKSGTAGQTQTKSFENEETCIKEAEKLLKEKLKKGYKENSSSNYLETWKELCASKNIKEEFFKHFSFLAESNEDKEILSKLAAQVVHIHVDQEEALIVKLKYSDPDFSELCEIRCNPPFTGAPPKGLPKSYVKTAQVHNGIYFEDLGGGAIGYFGISEKGKIIEGGWEPEALEEGDNEEYLETLEEKELSIDDVPCIIEFGQNWILSDPLKKRFIRNRVIYSFPTKIVNWFESKRPTNFCSDRFFCGFSHREFWI</sequence>
<evidence type="ECO:0000259" key="1">
    <source>
        <dbReference type="PROSITE" id="PS51977"/>
    </source>
</evidence>
<dbReference type="InterPro" id="IPR049809">
    <property type="entry name" value="YehF/YfeS-like_WGR"/>
</dbReference>
<dbReference type="Gene3D" id="2.20.140.10">
    <property type="entry name" value="WGR domain"/>
    <property type="match status" value="1"/>
</dbReference>
<gene>
    <name evidence="2" type="ORF">LEP1GSC125_4298</name>
</gene>
<evidence type="ECO:0000313" key="2">
    <source>
        <dbReference type="EMBL" id="EKR98721.1"/>
    </source>
</evidence>